<dbReference type="GO" id="GO:1990281">
    <property type="term" value="C:efflux pump complex"/>
    <property type="evidence" value="ECO:0007669"/>
    <property type="project" value="TreeGrafter"/>
</dbReference>
<organism evidence="3 4">
    <name type="scientific">Pseudosporangium ferrugineum</name>
    <dbReference type="NCBI Taxonomy" id="439699"/>
    <lineage>
        <taxon>Bacteria</taxon>
        <taxon>Bacillati</taxon>
        <taxon>Actinomycetota</taxon>
        <taxon>Actinomycetes</taxon>
        <taxon>Micromonosporales</taxon>
        <taxon>Micromonosporaceae</taxon>
        <taxon>Pseudosporangium</taxon>
    </lineage>
</organism>
<proteinExistence type="predicted"/>
<evidence type="ECO:0000313" key="3">
    <source>
        <dbReference type="EMBL" id="PRY31907.1"/>
    </source>
</evidence>
<accession>A0A2T0SER7</accession>
<feature type="region of interest" description="Disordered" evidence="1">
    <location>
        <begin position="301"/>
        <end position="321"/>
    </location>
</feature>
<reference evidence="3 4" key="1">
    <citation type="submission" date="2018-03" db="EMBL/GenBank/DDBJ databases">
        <title>Genomic Encyclopedia of Archaeal and Bacterial Type Strains, Phase II (KMG-II): from individual species to whole genera.</title>
        <authorList>
            <person name="Goeker M."/>
        </authorList>
    </citation>
    <scope>NUCLEOTIDE SEQUENCE [LARGE SCALE GENOMIC DNA]</scope>
    <source>
        <strain evidence="3 4">DSM 45348</strain>
    </source>
</reference>
<keyword evidence="4" id="KW-1185">Reference proteome</keyword>
<feature type="domain" description="Multidrug resistance protein MdtA-like C-terminal permuted SH3" evidence="2">
    <location>
        <begin position="357"/>
        <end position="418"/>
    </location>
</feature>
<protein>
    <submittedName>
        <fullName evidence="3">HlyD family secretion protein</fullName>
    </submittedName>
</protein>
<comment type="caution">
    <text evidence="3">The sequence shown here is derived from an EMBL/GenBank/DDBJ whole genome shotgun (WGS) entry which is preliminary data.</text>
</comment>
<dbReference type="GO" id="GO:0015562">
    <property type="term" value="F:efflux transmembrane transporter activity"/>
    <property type="evidence" value="ECO:0007669"/>
    <property type="project" value="TreeGrafter"/>
</dbReference>
<name>A0A2T0SER7_9ACTN</name>
<evidence type="ECO:0000259" key="2">
    <source>
        <dbReference type="Pfam" id="PF25967"/>
    </source>
</evidence>
<dbReference type="InterPro" id="IPR058627">
    <property type="entry name" value="MdtA-like_C"/>
</dbReference>
<dbReference type="AlphaFoldDB" id="A0A2T0SER7"/>
<dbReference type="Pfam" id="PF25967">
    <property type="entry name" value="RND-MFP_C"/>
    <property type="match status" value="1"/>
</dbReference>
<evidence type="ECO:0000256" key="1">
    <source>
        <dbReference type="SAM" id="MobiDB-lite"/>
    </source>
</evidence>
<dbReference type="Gene3D" id="2.40.420.20">
    <property type="match status" value="1"/>
</dbReference>
<evidence type="ECO:0000313" key="4">
    <source>
        <dbReference type="Proteomes" id="UP000239209"/>
    </source>
</evidence>
<dbReference type="PANTHER" id="PTHR30469:SF15">
    <property type="entry name" value="HLYD FAMILY OF SECRETION PROTEINS"/>
    <property type="match status" value="1"/>
</dbReference>
<gene>
    <name evidence="3" type="ORF">CLV70_102118</name>
</gene>
<sequence length="419" mass="42803">MRVRLLPRPGPPRVVAVTTAVALAAGATGWAIAAGVKSPADAAAGRQPPPASLITVPVERRPLAAVVVVQTSVTYRKPTPVVLTGAVAPLDGDLSSGPVVTKAATAGRTVREGDVLMEINGRPVFALAGRVPMYRTLTEGSTGDDVRQLRAALRRLRPGAGLAASGPLTGEVLGAAAAWYRDRGYEPVLPTAAQLAERRRLEARKDARAELAEWRRTRGARIYSGEIVFLPRLPARVTTVTARAGREAAGEVATVADPAPVIDGTVTPEDAELLRKGQPATLTSPSGKTYRAKVTAVGASVTDRATPPKKETDAKDDDEAPVGVPIRLGAAKGVKLGELTGQSVRTEITVGDSGGAVLAVPVAAVFTSAGGQAYVTVDAGAGTTRDVPVTTGLAAEGYVEVTPGDAGLAAGDRVVVGGS</sequence>
<dbReference type="EMBL" id="PVZG01000002">
    <property type="protein sequence ID" value="PRY31907.1"/>
    <property type="molecule type" value="Genomic_DNA"/>
</dbReference>
<dbReference type="PANTHER" id="PTHR30469">
    <property type="entry name" value="MULTIDRUG RESISTANCE PROTEIN MDTA"/>
    <property type="match status" value="1"/>
</dbReference>
<dbReference type="Proteomes" id="UP000239209">
    <property type="component" value="Unassembled WGS sequence"/>
</dbReference>